<dbReference type="PIRSF" id="PIRSF000137">
    <property type="entry name" value="Alcohol_oxidase"/>
    <property type="match status" value="1"/>
</dbReference>
<keyword evidence="9" id="KW-1185">Reference proteome</keyword>
<dbReference type="Gene3D" id="3.30.560.10">
    <property type="entry name" value="Glucose Oxidase, domain 3"/>
    <property type="match status" value="1"/>
</dbReference>
<dbReference type="PROSITE" id="PS00624">
    <property type="entry name" value="GMC_OXRED_2"/>
    <property type="match status" value="1"/>
</dbReference>
<evidence type="ECO:0000259" key="7">
    <source>
        <dbReference type="PROSITE" id="PS00624"/>
    </source>
</evidence>
<comment type="similarity">
    <text evidence="2 5">Belongs to the GMC oxidoreductase family.</text>
</comment>
<dbReference type="Pfam" id="PF05199">
    <property type="entry name" value="GMC_oxred_C"/>
    <property type="match status" value="1"/>
</dbReference>
<dbReference type="Proteomes" id="UP001058860">
    <property type="component" value="Chromosome"/>
</dbReference>
<comment type="cofactor">
    <cofactor evidence="1">
        <name>FAD</name>
        <dbReference type="ChEBI" id="CHEBI:57692"/>
    </cofactor>
</comment>
<dbReference type="InterPro" id="IPR000172">
    <property type="entry name" value="GMC_OxRdtase_N"/>
</dbReference>
<dbReference type="Gene3D" id="3.50.50.60">
    <property type="entry name" value="FAD/NAD(P)-binding domain"/>
    <property type="match status" value="1"/>
</dbReference>
<dbReference type="PANTHER" id="PTHR11552">
    <property type="entry name" value="GLUCOSE-METHANOL-CHOLINE GMC OXIDOREDUCTASE"/>
    <property type="match status" value="1"/>
</dbReference>
<dbReference type="InterPro" id="IPR012132">
    <property type="entry name" value="GMC_OxRdtase"/>
</dbReference>
<dbReference type="SUPFAM" id="SSF54373">
    <property type="entry name" value="FAD-linked reductases, C-terminal domain"/>
    <property type="match status" value="1"/>
</dbReference>
<dbReference type="InterPro" id="IPR036188">
    <property type="entry name" value="FAD/NAD-bd_sf"/>
</dbReference>
<gene>
    <name evidence="8" type="ORF">LRS13_10580</name>
</gene>
<evidence type="ECO:0000256" key="4">
    <source>
        <dbReference type="ARBA" id="ARBA00022827"/>
    </source>
</evidence>
<dbReference type="Pfam" id="PF00732">
    <property type="entry name" value="GMC_oxred_N"/>
    <property type="match status" value="1"/>
</dbReference>
<proteinExistence type="inferred from homology"/>
<evidence type="ECO:0000313" key="8">
    <source>
        <dbReference type="EMBL" id="UUY05935.1"/>
    </source>
</evidence>
<protein>
    <submittedName>
        <fullName evidence="8">GMC family oxidoreductase N-terminal domain-containing protein</fullName>
    </submittedName>
</protein>
<evidence type="ECO:0000256" key="1">
    <source>
        <dbReference type="ARBA" id="ARBA00001974"/>
    </source>
</evidence>
<reference evidence="9" key="1">
    <citation type="submission" date="2021-11" db="EMBL/GenBank/DDBJ databases">
        <title>Cultivation dependent microbiological survey of springs from the worlds oldest radium mine currently devoted to the extraction of radon-saturated water.</title>
        <authorList>
            <person name="Kapinusova G."/>
            <person name="Smrhova T."/>
            <person name="Strejcek M."/>
            <person name="Suman J."/>
            <person name="Jani K."/>
            <person name="Pajer P."/>
            <person name="Uhlik O."/>
        </authorList>
    </citation>
    <scope>NUCLEOTIDE SEQUENCE [LARGE SCALE GENOMIC DNA]</scope>
    <source>
        <strain evidence="9">J379</strain>
    </source>
</reference>
<name>A0ABY5PN25_9ACTN</name>
<feature type="domain" description="Glucose-methanol-choline oxidoreductase N-terminal" evidence="6">
    <location>
        <begin position="80"/>
        <end position="103"/>
    </location>
</feature>
<evidence type="ECO:0000256" key="5">
    <source>
        <dbReference type="RuleBase" id="RU003968"/>
    </source>
</evidence>
<keyword evidence="3 5" id="KW-0285">Flavoprotein</keyword>
<dbReference type="PANTHER" id="PTHR11552:SF147">
    <property type="entry name" value="CHOLINE DEHYDROGENASE, MITOCHONDRIAL"/>
    <property type="match status" value="1"/>
</dbReference>
<evidence type="ECO:0000259" key="6">
    <source>
        <dbReference type="PROSITE" id="PS00623"/>
    </source>
</evidence>
<evidence type="ECO:0000256" key="3">
    <source>
        <dbReference type="ARBA" id="ARBA00022630"/>
    </source>
</evidence>
<dbReference type="SUPFAM" id="SSF51905">
    <property type="entry name" value="FAD/NAD(P)-binding domain"/>
    <property type="match status" value="1"/>
</dbReference>
<evidence type="ECO:0000256" key="2">
    <source>
        <dbReference type="ARBA" id="ARBA00010790"/>
    </source>
</evidence>
<feature type="domain" description="Glucose-methanol-choline oxidoreductase N-terminal" evidence="7">
    <location>
        <begin position="253"/>
        <end position="267"/>
    </location>
</feature>
<evidence type="ECO:0000313" key="9">
    <source>
        <dbReference type="Proteomes" id="UP001058860"/>
    </source>
</evidence>
<accession>A0ABY5PN25</accession>
<dbReference type="RefSeq" id="WP_353866373.1">
    <property type="nucleotide sequence ID" value="NZ_CP088295.1"/>
</dbReference>
<dbReference type="PROSITE" id="PS00623">
    <property type="entry name" value="GMC_OXRED_1"/>
    <property type="match status" value="1"/>
</dbReference>
<dbReference type="InterPro" id="IPR007867">
    <property type="entry name" value="GMC_OxRtase_C"/>
</dbReference>
<sequence>MPSADYVIVGAGSAGCVLAARLSEDPSARVLLLEAGGSGRHPNISIPVAFGKQFRTKLDWDLSTEPEPHCDGRELYVPRGRGLGGSSSMNAMLYVRGRPLDYDLWAAQGAEGWGWDDVRPYFLRAEDNARGASEHHAVGGPLRVEDERSPRPLTKTFLAAAEATGIPYVDDYNGPEQDGCALVQVTQKGGRRWSTASAYLRPAMKRPNLEVVTHAQVERVEIRGGRAVGVRYRDRRGREHMAAAESEVILAAGAIGTPQLLMLSGVGPADHLTATGLSVEADVPGVGQNLQDHPFITCVWHVEGGGSLADAEHPKYLAQWLLRGTGPLTSTVAEAFAFVRTRPGLPAPDVQFHFAPAYFVDHGAEEYDHDAITSGPVLITPKSRGQITLRSADPRAKPRILTNTLSEPEDLQSLIEGVRLSREIVAQAPFAGVSPREIYPGPDIGDDDIEGDVRRRVDLLYHPVGTCRMGADSDELAVLDPQLRVRGVEGLRVVDASVMPVIPGGNTNAPTIMVAERAADLIRQGTAVPA</sequence>
<dbReference type="EMBL" id="CP088295">
    <property type="protein sequence ID" value="UUY05935.1"/>
    <property type="molecule type" value="Genomic_DNA"/>
</dbReference>
<organism evidence="8 9">
    <name type="scientific">Svornostia abyssi</name>
    <dbReference type="NCBI Taxonomy" id="2898438"/>
    <lineage>
        <taxon>Bacteria</taxon>
        <taxon>Bacillati</taxon>
        <taxon>Actinomycetota</taxon>
        <taxon>Thermoleophilia</taxon>
        <taxon>Solirubrobacterales</taxon>
        <taxon>Baekduiaceae</taxon>
        <taxon>Svornostia</taxon>
    </lineage>
</organism>
<keyword evidence="4 5" id="KW-0274">FAD</keyword>